<dbReference type="Gene3D" id="3.40.50.1820">
    <property type="entry name" value="alpha/beta hydrolase"/>
    <property type="match status" value="1"/>
</dbReference>
<keyword evidence="2" id="KW-0378">Hydrolase</keyword>
<dbReference type="GO" id="GO:0016787">
    <property type="term" value="F:hydrolase activity"/>
    <property type="evidence" value="ECO:0007669"/>
    <property type="project" value="UniProtKB-KW"/>
</dbReference>
<dbReference type="InterPro" id="IPR022742">
    <property type="entry name" value="Hydrolase_4"/>
</dbReference>
<comment type="caution">
    <text evidence="2">The sequence shown here is derived from an EMBL/GenBank/DDBJ whole genome shotgun (WGS) entry which is preliminary data.</text>
</comment>
<dbReference type="AlphaFoldDB" id="A0A4R5U437"/>
<dbReference type="Pfam" id="PF12146">
    <property type="entry name" value="Hydrolase_4"/>
    <property type="match status" value="1"/>
</dbReference>
<dbReference type="EMBL" id="SMTF01000001">
    <property type="protein sequence ID" value="TDK28492.1"/>
    <property type="molecule type" value="Genomic_DNA"/>
</dbReference>
<dbReference type="OrthoDB" id="9785076at2"/>
<dbReference type="InterPro" id="IPR029058">
    <property type="entry name" value="AB_hydrolase_fold"/>
</dbReference>
<dbReference type="InterPro" id="IPR017208">
    <property type="entry name" value="UCP037442_abhydr"/>
</dbReference>
<organism evidence="2 3">
    <name type="scientific">Luteimonas aestuarii</name>
    <dbReference type="NCBI Taxonomy" id="453837"/>
    <lineage>
        <taxon>Bacteria</taxon>
        <taxon>Pseudomonadati</taxon>
        <taxon>Pseudomonadota</taxon>
        <taxon>Gammaproteobacteria</taxon>
        <taxon>Lysobacterales</taxon>
        <taxon>Lysobacteraceae</taxon>
        <taxon>Luteimonas</taxon>
    </lineage>
</organism>
<name>A0A4R5U437_9GAMM</name>
<sequence>MIEAREIAVEAADGHRFQLLARIPAAPSRSVLWLPALGIAAKHYVAMAEVLAARGVAVFVHEWRGHGSSTLRADATRDWGYRELLLHDIPASAAAVAIASPAARPAIGGHSLGGQLACCHLALQPGSASSLWLAGSGAPYWRAFPTPSRWMLPLAYRFLPWLAQRAGYLPGRRIGFGGNEARSLIRDWARTAITGHYQAQGVDTNLEAALARVSVPVRAALFDNDWLAPESSLRFLLSKLATREPQARIFGAATLGAAADHYAWMKRPEAVADWFLSAPQE</sequence>
<dbReference type="RefSeq" id="WP_133320313.1">
    <property type="nucleotide sequence ID" value="NZ_SMTF01000001.1"/>
</dbReference>
<dbReference type="PIRSF" id="PIRSF037442">
    <property type="entry name" value="UCP037442_abhydr"/>
    <property type="match status" value="1"/>
</dbReference>
<protein>
    <submittedName>
        <fullName evidence="2">Alpha/beta fold hydrolase</fullName>
    </submittedName>
</protein>
<evidence type="ECO:0000313" key="2">
    <source>
        <dbReference type="EMBL" id="TDK28492.1"/>
    </source>
</evidence>
<keyword evidence="3" id="KW-1185">Reference proteome</keyword>
<reference evidence="2 3" key="1">
    <citation type="submission" date="2019-03" db="EMBL/GenBank/DDBJ databases">
        <title>Luteimonas zhaokaii sp.nov., isolated from the rectal contents of Plateau pika in Yushu, Qinghai Province, China.</title>
        <authorList>
            <person name="Zhang G."/>
        </authorList>
    </citation>
    <scope>NUCLEOTIDE SEQUENCE [LARGE SCALE GENOMIC DNA]</scope>
    <source>
        <strain evidence="2 3">B9</strain>
    </source>
</reference>
<feature type="domain" description="Serine aminopeptidase S33" evidence="1">
    <location>
        <begin position="28"/>
        <end position="165"/>
    </location>
</feature>
<proteinExistence type="predicted"/>
<dbReference type="Proteomes" id="UP000294796">
    <property type="component" value="Unassembled WGS sequence"/>
</dbReference>
<accession>A0A4R5U437</accession>
<gene>
    <name evidence="2" type="ORF">E2F46_00965</name>
</gene>
<evidence type="ECO:0000259" key="1">
    <source>
        <dbReference type="Pfam" id="PF12146"/>
    </source>
</evidence>
<evidence type="ECO:0000313" key="3">
    <source>
        <dbReference type="Proteomes" id="UP000294796"/>
    </source>
</evidence>
<dbReference type="SUPFAM" id="SSF53474">
    <property type="entry name" value="alpha/beta-Hydrolases"/>
    <property type="match status" value="1"/>
</dbReference>